<accession>A0ABU0AWZ3</accession>
<evidence type="ECO:0000313" key="6">
    <source>
        <dbReference type="Proteomes" id="UP001225644"/>
    </source>
</evidence>
<keyword evidence="6" id="KW-1185">Reference proteome</keyword>
<keyword evidence="5" id="KW-0449">Lipoprotein</keyword>
<dbReference type="PROSITE" id="PS51677">
    <property type="entry name" value="NODB"/>
    <property type="match status" value="1"/>
</dbReference>
<dbReference type="SUPFAM" id="SSF88713">
    <property type="entry name" value="Glycoside hydrolase/deacetylase"/>
    <property type="match status" value="1"/>
</dbReference>
<dbReference type="PANTHER" id="PTHR34216:SF3">
    <property type="entry name" value="POLY-BETA-1,6-N-ACETYL-D-GLUCOSAMINE N-DEACETYLASE"/>
    <property type="match status" value="1"/>
</dbReference>
<evidence type="ECO:0000313" key="5">
    <source>
        <dbReference type="EMBL" id="MDQ0285013.1"/>
    </source>
</evidence>
<sequence>MNLLGMIRTLLLLFTPGLIPLFFPTHSSTVSFHPGYQNHVAVLMYHHISNTDRGSAVITPRLFRAHLDILQKEGYHVISTERLARFLSGKDNVPPKAVVITFDDGYESFYTYAYPELKKRNIPATCFVIVKSAGDTKGSPGSRLIWKQVPKLTWEQMREMQAHGMSFYPHSYDSHYLARFAPGVPAARHIRPALAGPIWLDKQNRRETREEYEARVRADLLKAKEVMEKELGRPMDQFCWPYGVDSPTAARIARSLGYKYLYYTSRGLNGSCITGGRIRRINAGSPDITPEILIRKIEQYALLAYAQQWCPSFIFLDPALLEPACVALEFWQERFS</sequence>
<reference evidence="5 6" key="1">
    <citation type="submission" date="2023-07" db="EMBL/GenBank/DDBJ databases">
        <title>Genomic Encyclopedia of Type Strains, Phase IV (KMG-IV): sequencing the most valuable type-strain genomes for metagenomic binning, comparative biology and taxonomic classification.</title>
        <authorList>
            <person name="Goeker M."/>
        </authorList>
    </citation>
    <scope>NUCLEOTIDE SEQUENCE [LARGE SCALE GENOMIC DNA]</scope>
    <source>
        <strain evidence="5 6">DSM 12396</strain>
    </source>
</reference>
<evidence type="ECO:0000256" key="2">
    <source>
        <dbReference type="ARBA" id="ARBA00022729"/>
    </source>
</evidence>
<protein>
    <submittedName>
        <fullName evidence="5">Biofilm PGA synthesis lipoprotein PgaB</fullName>
        <ecNumber evidence="5">3.-.-.-</ecNumber>
    </submittedName>
</protein>
<dbReference type="InterPro" id="IPR002509">
    <property type="entry name" value="NODB_dom"/>
</dbReference>
<dbReference type="Pfam" id="PF01522">
    <property type="entry name" value="Polysacc_deac_1"/>
    <property type="match status" value="1"/>
</dbReference>
<dbReference type="PANTHER" id="PTHR34216">
    <property type="match status" value="1"/>
</dbReference>
<keyword evidence="2" id="KW-0732">Signal</keyword>
<comment type="subcellular location">
    <subcellularLocation>
        <location evidence="1">Secreted</location>
    </subcellularLocation>
</comment>
<feature type="domain" description="Rhodanese" evidence="3">
    <location>
        <begin position="238"/>
        <end position="289"/>
    </location>
</feature>
<dbReference type="InterPro" id="IPR011330">
    <property type="entry name" value="Glyco_hydro/deAcase_b/a-brl"/>
</dbReference>
<proteinExistence type="predicted"/>
<dbReference type="InterPro" id="IPR001763">
    <property type="entry name" value="Rhodanese-like_dom"/>
</dbReference>
<dbReference type="RefSeq" id="WP_307398868.1">
    <property type="nucleotide sequence ID" value="NZ_JAUSUX010000001.1"/>
</dbReference>
<dbReference type="Gene3D" id="3.20.20.370">
    <property type="entry name" value="Glycoside hydrolase/deacetylase"/>
    <property type="match status" value="1"/>
</dbReference>
<dbReference type="CDD" id="cd10969">
    <property type="entry name" value="CE4_Ecf1_like_5s"/>
    <property type="match status" value="1"/>
</dbReference>
<dbReference type="PROSITE" id="PS50206">
    <property type="entry name" value="RHODANESE_3"/>
    <property type="match status" value="1"/>
</dbReference>
<organism evidence="5 6">
    <name type="scientific">Desulfofundulus luciae</name>
    <dbReference type="NCBI Taxonomy" id="74702"/>
    <lineage>
        <taxon>Bacteria</taxon>
        <taxon>Bacillati</taxon>
        <taxon>Bacillota</taxon>
        <taxon>Clostridia</taxon>
        <taxon>Eubacteriales</taxon>
        <taxon>Peptococcaceae</taxon>
        <taxon>Desulfofundulus</taxon>
    </lineage>
</organism>
<dbReference type="Proteomes" id="UP001225644">
    <property type="component" value="Unassembled WGS sequence"/>
</dbReference>
<dbReference type="InterPro" id="IPR051398">
    <property type="entry name" value="Polysacch_Deacetylase"/>
</dbReference>
<name>A0ABU0AWZ3_9FIRM</name>
<feature type="domain" description="NodB homology" evidence="4">
    <location>
        <begin position="96"/>
        <end position="336"/>
    </location>
</feature>
<dbReference type="EMBL" id="JAUSUX010000001">
    <property type="protein sequence ID" value="MDQ0285013.1"/>
    <property type="molecule type" value="Genomic_DNA"/>
</dbReference>
<comment type="caution">
    <text evidence="5">The sequence shown here is derived from an EMBL/GenBank/DDBJ whole genome shotgun (WGS) entry which is preliminary data.</text>
</comment>
<dbReference type="GO" id="GO:0016787">
    <property type="term" value="F:hydrolase activity"/>
    <property type="evidence" value="ECO:0007669"/>
    <property type="project" value="UniProtKB-KW"/>
</dbReference>
<evidence type="ECO:0000256" key="1">
    <source>
        <dbReference type="ARBA" id="ARBA00004613"/>
    </source>
</evidence>
<keyword evidence="5" id="KW-0378">Hydrolase</keyword>
<evidence type="ECO:0000259" key="4">
    <source>
        <dbReference type="PROSITE" id="PS51677"/>
    </source>
</evidence>
<gene>
    <name evidence="5" type="ORF">J2Z49_000103</name>
</gene>
<dbReference type="EC" id="3.-.-.-" evidence="5"/>
<evidence type="ECO:0000259" key="3">
    <source>
        <dbReference type="PROSITE" id="PS50206"/>
    </source>
</evidence>